<dbReference type="GO" id="GO:0003700">
    <property type="term" value="F:DNA-binding transcription factor activity"/>
    <property type="evidence" value="ECO:0007669"/>
    <property type="project" value="InterPro"/>
</dbReference>
<evidence type="ECO:0000256" key="1">
    <source>
        <dbReference type="ARBA" id="ARBA00022491"/>
    </source>
</evidence>
<dbReference type="InterPro" id="IPR009061">
    <property type="entry name" value="DNA-bd_dom_put_sf"/>
</dbReference>
<evidence type="ECO:0000313" key="8">
    <source>
        <dbReference type="Proteomes" id="UP000670475"/>
    </source>
</evidence>
<comment type="caution">
    <text evidence="7">The sequence shown here is derived from an EMBL/GenBank/DDBJ whole genome shotgun (WGS) entry which is preliminary data.</text>
</comment>
<dbReference type="AlphaFoldDB" id="A0A940M7K3"/>
<feature type="region of interest" description="Disordered" evidence="5">
    <location>
        <begin position="1"/>
        <end position="20"/>
    </location>
</feature>
<dbReference type="InterPro" id="IPR000551">
    <property type="entry name" value="MerR-type_HTH_dom"/>
</dbReference>
<keyword evidence="3" id="KW-0238">DNA-binding</keyword>
<dbReference type="SUPFAM" id="SSF46955">
    <property type="entry name" value="Putative DNA-binding domain"/>
    <property type="match status" value="1"/>
</dbReference>
<accession>A0A940M7K3</accession>
<dbReference type="EMBL" id="JAGIQL010000025">
    <property type="protein sequence ID" value="MBP0457650.1"/>
    <property type="molecule type" value="Genomic_DNA"/>
</dbReference>
<dbReference type="Gene3D" id="1.10.1660.10">
    <property type="match status" value="1"/>
</dbReference>
<dbReference type="GO" id="GO:0003677">
    <property type="term" value="F:DNA binding"/>
    <property type="evidence" value="ECO:0007669"/>
    <property type="project" value="UniProtKB-KW"/>
</dbReference>
<evidence type="ECO:0000256" key="5">
    <source>
        <dbReference type="SAM" id="MobiDB-lite"/>
    </source>
</evidence>
<reference evidence="7" key="1">
    <citation type="submission" date="2021-03" db="EMBL/GenBank/DDBJ databases">
        <title>Whole genome sequence of Streptomyces bomunensis MMS17-BM035.</title>
        <authorList>
            <person name="Lee J.H."/>
        </authorList>
    </citation>
    <scope>NUCLEOTIDE SEQUENCE</scope>
    <source>
        <strain evidence="7">MMS17-BM035</strain>
    </source>
</reference>
<dbReference type="Pfam" id="PF13411">
    <property type="entry name" value="MerR_1"/>
    <property type="match status" value="1"/>
</dbReference>
<evidence type="ECO:0000259" key="6">
    <source>
        <dbReference type="PROSITE" id="PS50937"/>
    </source>
</evidence>
<protein>
    <submittedName>
        <fullName evidence="7">MerR family transcriptional regulator</fullName>
    </submittedName>
</protein>
<feature type="domain" description="HTH merR-type" evidence="6">
    <location>
        <begin position="25"/>
        <end position="94"/>
    </location>
</feature>
<dbReference type="InterPro" id="IPR047057">
    <property type="entry name" value="MerR_fam"/>
</dbReference>
<dbReference type="Gene3D" id="3.40.50.280">
    <property type="entry name" value="Cobalamin-binding domain"/>
    <property type="match status" value="1"/>
</dbReference>
<evidence type="ECO:0000313" key="7">
    <source>
        <dbReference type="EMBL" id="MBP0457650.1"/>
    </source>
</evidence>
<keyword evidence="1" id="KW-0678">Repressor</keyword>
<dbReference type="PANTHER" id="PTHR30204:SF69">
    <property type="entry name" value="MERR-FAMILY TRANSCRIPTIONAL REGULATOR"/>
    <property type="match status" value="1"/>
</dbReference>
<evidence type="ECO:0000256" key="4">
    <source>
        <dbReference type="ARBA" id="ARBA00023163"/>
    </source>
</evidence>
<dbReference type="Proteomes" id="UP000670475">
    <property type="component" value="Unassembled WGS sequence"/>
</dbReference>
<dbReference type="Gene3D" id="1.10.1240.10">
    <property type="entry name" value="Methionine synthase domain"/>
    <property type="match status" value="1"/>
</dbReference>
<dbReference type="InterPro" id="IPR003759">
    <property type="entry name" value="Cbl-bd_cap"/>
</dbReference>
<keyword evidence="2" id="KW-0805">Transcription regulation</keyword>
<dbReference type="PROSITE" id="PS50937">
    <property type="entry name" value="HTH_MERR_2"/>
    <property type="match status" value="1"/>
</dbReference>
<dbReference type="InterPro" id="IPR036594">
    <property type="entry name" value="Meth_synthase_dom"/>
</dbReference>
<evidence type="ECO:0000256" key="3">
    <source>
        <dbReference type="ARBA" id="ARBA00023125"/>
    </source>
</evidence>
<gene>
    <name evidence="7" type="ORF">JFN87_09070</name>
</gene>
<dbReference type="PANTHER" id="PTHR30204">
    <property type="entry name" value="REDOX-CYCLING DRUG-SENSING TRANSCRIPTIONAL ACTIVATOR SOXR"/>
    <property type="match status" value="1"/>
</dbReference>
<organism evidence="7 8">
    <name type="scientific">Streptomyces montanisoli</name>
    <dbReference type="NCBI Taxonomy" id="2798581"/>
    <lineage>
        <taxon>Bacteria</taxon>
        <taxon>Bacillati</taxon>
        <taxon>Actinomycetota</taxon>
        <taxon>Actinomycetes</taxon>
        <taxon>Kitasatosporales</taxon>
        <taxon>Streptomycetaceae</taxon>
        <taxon>Streptomyces</taxon>
    </lineage>
</organism>
<dbReference type="Pfam" id="PF02607">
    <property type="entry name" value="B12-binding_2"/>
    <property type="match status" value="1"/>
</dbReference>
<sequence>MTLMDVDATPPRLPAPVTTKPGQSLFPVGVAARLLHTKAATLRAWESRYGLGPSGRTPGGHRRYSTEDLQRLQHMIALVDRGVAAAQAAHAVSASPARRPLEQVDARDLIAAMNALDPQAVTRLAAAALYQRGAQCAWTGVFTPALMDIGQRWEATGCGVECEHVTSGILEAALRQYAGAGVTVQERCPPVLLAAATEEAHTLPLTALSAALADRGRRSLLVGSLPGPHLAAAIRRTQPCATVVWAHARETADAGLLDLARACTAAPVHPAGPGWPDDDARLPRTLTSLADAVRTLTVP</sequence>
<dbReference type="SMART" id="SM00422">
    <property type="entry name" value="HTH_MERR"/>
    <property type="match status" value="1"/>
</dbReference>
<keyword evidence="4" id="KW-0804">Transcription</keyword>
<evidence type="ECO:0000256" key="2">
    <source>
        <dbReference type="ARBA" id="ARBA00023015"/>
    </source>
</evidence>
<name>A0A940M7K3_9ACTN</name>
<keyword evidence="8" id="KW-1185">Reference proteome</keyword>
<proteinExistence type="predicted"/>